<dbReference type="GO" id="GO:0016020">
    <property type="term" value="C:membrane"/>
    <property type="evidence" value="ECO:0007669"/>
    <property type="project" value="InterPro"/>
</dbReference>
<dbReference type="PANTHER" id="PTHR45920:SF4">
    <property type="entry name" value="FORMIN HOMOLOGY 2 DOMAIN CONTAINING, ISOFORM I"/>
    <property type="match status" value="1"/>
</dbReference>
<comment type="caution">
    <text evidence="7">The sequence shown here is derived from an EMBL/GenBank/DDBJ whole genome shotgun (WGS) entry which is preliminary data.</text>
</comment>
<feature type="compositionally biased region" description="Polar residues" evidence="2">
    <location>
        <begin position="1440"/>
        <end position="1450"/>
    </location>
</feature>
<dbReference type="SUPFAM" id="SSF101447">
    <property type="entry name" value="Formin homology 2 domain (FH2 domain)"/>
    <property type="match status" value="1"/>
</dbReference>
<dbReference type="Pfam" id="PF08150">
    <property type="entry name" value="FerB"/>
    <property type="match status" value="1"/>
</dbReference>
<dbReference type="PANTHER" id="PTHR45920">
    <property type="entry name" value="FORMIN HOMOLOGY 2 DOMAIN CONTAINING, ISOFORM I"/>
    <property type="match status" value="1"/>
</dbReference>
<dbReference type="SMART" id="SM00498">
    <property type="entry name" value="FH2"/>
    <property type="match status" value="1"/>
</dbReference>
<feature type="compositionally biased region" description="Basic and acidic residues" evidence="2">
    <location>
        <begin position="1585"/>
        <end position="1599"/>
    </location>
</feature>
<feature type="compositionally biased region" description="Basic and acidic residues" evidence="2">
    <location>
        <begin position="1067"/>
        <end position="1079"/>
    </location>
</feature>
<evidence type="ECO:0000259" key="3">
    <source>
        <dbReference type="PROSITE" id="PS50004"/>
    </source>
</evidence>
<dbReference type="PROSITE" id="PS51444">
    <property type="entry name" value="FH2"/>
    <property type="match status" value="1"/>
</dbReference>
<dbReference type="InterPro" id="IPR016024">
    <property type="entry name" value="ARM-type_fold"/>
</dbReference>
<feature type="region of interest" description="Disordered" evidence="2">
    <location>
        <begin position="370"/>
        <end position="430"/>
    </location>
</feature>
<feature type="non-terminal residue" evidence="7">
    <location>
        <position position="1"/>
    </location>
</feature>
<dbReference type="InterPro" id="IPR056771">
    <property type="entry name" value="FH3_FHOD1-3-like"/>
</dbReference>
<feature type="compositionally biased region" description="Basic and acidic residues" evidence="2">
    <location>
        <begin position="482"/>
        <end position="499"/>
    </location>
</feature>
<feature type="domain" description="C2" evidence="3">
    <location>
        <begin position="3698"/>
        <end position="3858"/>
    </location>
</feature>
<dbReference type="OrthoDB" id="9806920at2759"/>
<dbReference type="GO" id="GO:0051015">
    <property type="term" value="F:actin filament binding"/>
    <property type="evidence" value="ECO:0007669"/>
    <property type="project" value="TreeGrafter"/>
</dbReference>
<feature type="region of interest" description="Disordered" evidence="2">
    <location>
        <begin position="2180"/>
        <end position="2203"/>
    </location>
</feature>
<feature type="region of interest" description="Disordered" evidence="2">
    <location>
        <begin position="1065"/>
        <end position="1127"/>
    </location>
</feature>
<feature type="compositionally biased region" description="Polar residues" evidence="2">
    <location>
        <begin position="802"/>
        <end position="816"/>
    </location>
</feature>
<feature type="compositionally biased region" description="Basic and acidic residues" evidence="2">
    <location>
        <begin position="847"/>
        <end position="864"/>
    </location>
</feature>
<evidence type="ECO:0008006" key="9">
    <source>
        <dbReference type="Google" id="ProtNLM"/>
    </source>
</evidence>
<dbReference type="PROSITE" id="PS51232">
    <property type="entry name" value="GBD_FH3"/>
    <property type="match status" value="1"/>
</dbReference>
<feature type="compositionally biased region" description="Polar residues" evidence="2">
    <location>
        <begin position="1260"/>
        <end position="1281"/>
    </location>
</feature>
<feature type="region of interest" description="Disordered" evidence="2">
    <location>
        <begin position="1326"/>
        <end position="1410"/>
    </location>
</feature>
<feature type="compositionally biased region" description="Basic and acidic residues" evidence="2">
    <location>
        <begin position="1642"/>
        <end position="1652"/>
    </location>
</feature>
<feature type="compositionally biased region" description="Polar residues" evidence="2">
    <location>
        <begin position="1459"/>
        <end position="1479"/>
    </location>
</feature>
<feature type="compositionally biased region" description="Polar residues" evidence="2">
    <location>
        <begin position="2070"/>
        <end position="2095"/>
    </location>
</feature>
<feature type="compositionally biased region" description="Basic and acidic residues" evidence="2">
    <location>
        <begin position="2137"/>
        <end position="2147"/>
    </location>
</feature>
<keyword evidence="8" id="KW-1185">Reference proteome</keyword>
<feature type="compositionally biased region" description="Basic and acidic residues" evidence="2">
    <location>
        <begin position="1569"/>
        <end position="1578"/>
    </location>
</feature>
<evidence type="ECO:0000259" key="5">
    <source>
        <dbReference type="PROSITE" id="PS51232"/>
    </source>
</evidence>
<dbReference type="Pfam" id="PF02181">
    <property type="entry name" value="FH2"/>
    <property type="match status" value="1"/>
</dbReference>
<feature type="compositionally biased region" description="Low complexity" evidence="2">
    <location>
        <begin position="528"/>
        <end position="543"/>
    </location>
</feature>
<feature type="compositionally biased region" description="Polar residues" evidence="2">
    <location>
        <begin position="564"/>
        <end position="573"/>
    </location>
</feature>
<sequence>HNYLSGSSYRSPYYSRSLTGSYLSSSKDNATRSAASSSSSGATERRDNKENERLSLRDRFSSGTYPGRSRDSSYSSKDRDDADRGSNHRVLGRSTSAKSNRDASPEKTLNSPDVGVKADRVGYGSSISPYRLYTRTYSRSTSRESAPDLSSSTTSTTAATPGHTSSSLRYGCSSRYGSNIIRSPVSEKPPTIFGLSSLGYSGRSSSRSNSQQDSEEPKKNEVKPVSTAATTTSSQVGTNSQEANALKSKGENENTDKEEVTLTTFITIVTRGTSPTPPSTTSYVRTRRTDLARVIEKTIEKRKTRPEMLDKGTQSDPGENTGRLSRYGVSSRWSAYLDRYPAAASSYSPVSRYTSRYGYSSSRCNDKETAVKSSADQESCDGTSTSEAPKTISSTVIPNNDVAKGTTLPDSNFNSSPLISSERKTDSDISSIKQPEIVVNKPNEAHIKVTKHVAGNEMPSDVSISGSDESKQTACAKTKTVSGEEERKPTDFFKKNKEMAKDKEVQGLTGGQFVKNMSAKYSVQNARTMTKSSTVGSSTTSDGTHSEVSSDSKIEGVGPVQVPCVTSSSTNVPAITDTHQEEKVITGIKSKNVSSITPSLEDASDKTSSCEENKATSDIAAGSSGVTKISSTKYKRARSSTQIGTTTPLGMKSKSSSATSLSSEEGSTKTSSAETSISTTASGCGTESLGSVRKKSRTNVPPKHAEPPGTENVACMTSKCASSAFTFSEASTDKTSSYEGILAGTPSGDGSRTNASPKQASRSTSSSNEEALTKTSVSPTVCSKTLPDTPTRKLPPPVPKTEGNTQDLKPSSSLHSLNKFSVANKDFRKSSLNVELPDTLQAEAFKKLQEKQRRASTFERKFDRTNSASSGDSETSCADVGSTHSLPNEANSNSPSLRTSRSLSRLYVSSSTSKLPSGTADNYIAVPKSQPPDGTKVTPNLIKASCESLRDTNDTKRLDTSDSGTDASSMETSSSSGSSSSDEEDEGLIIKRQNSASLRHGTRISSTGRDSQQESVTSAKKESNCDELSVSADKPPRPPVSPKLSKTEEPKSFFMRALAPVTNLFKGKQDSKKSVDLERTGSTQSLNMSEKEGVEVKKMGALDEHSSQVNVLERKQETETGSELNDENDNVRFSFKYKIRKQESGERAWWMDSNPNIPEGIKRIESNTSIKEQKDREADSSMAVGVQKVSSNDLVNILKEQNSSSIDSGKKIKHKICKDTYQQSDELPGLNNKSGEVLEGVNRIRNNTSINKMDGDETGEANTDCSEGAQKQSCSMSSQKNKNSEIDSARSTDGAEKNIGKLYRLRHQQSGELPWWLDSSAPIPEGVKRIQSNTSINKLPSSDKEERSTDSNYTNKSVALQKTPSNLSLNKSNNSHDGTGKPSVDEESKTKLHRLRHQQSGELPWWLDNSAPVPEGVLRIQSNSSINKLQDSEGEKSAEGFQSTTGNASINKRRESDGENNTAQGVQRMRSNSSVNKLQSSDSDSKKSEGEKVKNKIYRIRHQESGELPWWLSKNTSQSDGIQRVKSSQFVNKIQATEQEEETSNRSFPYKLRHQDSGEKAWWLSSRGDVPEGIKRLDSNQSLGEDLKPGERKQDREESSPTDTSEEEFNESIQEKENVSGNLVPKFPLVLPASSLSARTLQAKEESGRRSPYDNMQEPEQKSVKNQATKSRPKSLPLFIGNHTNIDDILGTAATLVIPVMGLSRLRKKLEGQGAGSSNEEDSGAESSDCEEIDAGQVRIHDSTAKTPHVQRIGNVTDEKGRRPSSGMIKVSLQHSLCTIEVMWLRNRREREGKQYRKNSIVLRTQLSVRVHTIIEKLLNSEGRELRRALFSLKQIFQEDKDLVHEFVQNDGLACLIKVGSEADQNYQNYILRALGQVMLYVDGMNGVMEHNETVQWLYALIASKFRLVVKTALKLLLVFIEYVEANCLLLIKAVHAVDTAHGLLPWNNIVKLLKDYDAADTELLIYAMTLVNKTLNGIPDQDTYYDQVDALEEQGIEGTIQRYMSKQGTDLDLLRQFQIYEAVLHHEDGEEKGTPLKQLDETVRKTLRNRKSLSESMTAERRKSRRHSTGTSPMSSTLGGSGRVNVSSLKTSTVADDEESESSSSRSSPVPEINGSYKESKAGDAGVTPALRRRRERAERQRSFIREQQETAATLKATLGSPDERVADGVYHRLCKRLGNGTLDNGDSRSSNKLQQVNRTAGRKDLTPLMNAVNKLQDATSGAETPEGNGILKKPWVLSMMYGKNSAEEVSEDTPLVGENDQDDSASTSERKKILQLKRENTVKDLTQKLSSQNIILSPGEDGNNKNINRIGDMTGLISKAKEGLAKSKSKQDVVKSPTSESIPKLVETKKSETELHWEELVHSMKRPLSLCDLDFTDLRSDDEVDILSPANISNGVPPPPPPVPMVPGMPAPRGDTAPPPPPPATRFGTVAPPPMPPSVISPPLFGVSLRSQRSTLSNTSSADTTKMPPSTPVKKTKKTVKLFWKEVRDDPIILAKLQQTGMIWDELKPVSVDTQKLEHLFESRAKDLITKKQQEMNKNKEIIVLDHKRSNAINIGMTKLPPPRSIKTAILKMDATIMNREGIEKLLTMLPTEEERSKIQEAQVANPDMPLGSAEQFLLTLASITELPARLKLWAFKLDFENSEKEIAEPLMDLKQGMETLKTNKTFRGILSTLLSIGIFLNGNEVKGFQIEYLAKVPEVKDTVHKHSLLHHLCHMVMEKFPDSSDLYSEIGAVTRASKVDFDELSANILKMEQECKASWDHLKVIAKHDGSTMKAKMSDFLADCAERIIVLSIVHRRVMNRFHKFLLWLGIPLHRVADTKPNEFCRIVSEFSLEYRTTRERVLQQLEKKANHRERNKTRGKMITEVGKFRTKEDRADAELRQLLGSDLSDAESIHGTLPWRRQRKDLGRSVMSPLAREEMVNGNLTDGDDEILESLVKTATKAPATRTTPRERKRTRHADRKSLKRSRTRENNLVEGGPNDCKDEIVTIPRAPDLESVWQRSNTCSWWEMNCQTTKPAFFQICIRILEAKNLAWPRMDPFVCVQVDKQKQYTAVKENTDRPYYNEHFVFEFCVPLALLLEKIIKLSVLQGRSFVFPRKVLGRVRFDVATVWQQPDHQFYHKWAVLLDRNDRTSGARGFLKCDVFIIGRGETVKLHPLRERTDEDDIEGNLLVPQGVTSERKRARYVVRVYRADGVATTISRSSVACQSRDRIDPYVHVSFVGLKGQTNIKKNCSSPIWNEELVFNDSYPPLWQRVRIQLRDSDLFGSAVIATHLLDLSTISTRDCLPTFGPAFIHMYGSADIYERFSPQCGKKSWVEALGDGDAYKGSLLLAMETEILDSCAGSVQIESSRRLVTCRPAVPLIEERCWQKEEILLVAVVWEVSMLDRKRKHKPIHVEISLGNIGNMAHTGTGVMFPVDSFGLIITIPECKISEKEPFTHSATLPRQPVTVSGNTYCSVSFGNEKPCVSVSALWADAKYRMYHSNLLAGLVHRLQTAISEALSWDSEDDMGEFLRVVLSQLIAGCADYLSITTQQHYRGASSTRLDKIRTEFCRTEVERIQNASRKLEEEFTKDKINTTIRQLEDILKKLMFLVEDPQHSIPDVFVWLMAGKKRLAFHRVPARHLLFSTQPDESGIHCGRLQSILMKAPGKKEDISRTAWKLPAKLDISLWLGPAKHKNVCFKSLPTGYELTDGFRSHPSDQSVNPSLPTFIRYTEEHVFECRAYIYEGRLKPGFDSSALCDPFVRVVVGGQDKDTKVVRATLNPVWDQTLVFSEVTHYSSRQSLKLHPPTIVVEVLDVDSCTPLIPSQNITSHYYNSQFLNSLLQFKKELVGRTTSKPHVKLIEESYSQPRLEWHRLYIGDEFTGEILATFQLIEVCVENLIRLFWLFAPCPFPRYSSCVFLTTLTKKEMLSIFYIDVGGLTCRCNIFRMEVLFWGLRDFKRLRLFSVKKPRVTVECGNFKMRSTTIQNAKRNSNFGNPLQFLDLMLPDERLYFPPVTLTVYDALSFGRFWYVGTHIQPTLARFFVKLETQEQHLAKMRFAIFPQIRQDC</sequence>
<feature type="region of interest" description="Disordered" evidence="2">
    <location>
        <begin position="1427"/>
        <end position="1498"/>
    </location>
</feature>
<organism evidence="7 8">
    <name type="scientific">Coptotermes formosanus</name>
    <name type="common">Formosan subterranean termite</name>
    <dbReference type="NCBI Taxonomy" id="36987"/>
    <lineage>
        <taxon>Eukaryota</taxon>
        <taxon>Metazoa</taxon>
        <taxon>Ecdysozoa</taxon>
        <taxon>Arthropoda</taxon>
        <taxon>Hexapoda</taxon>
        <taxon>Insecta</taxon>
        <taxon>Pterygota</taxon>
        <taxon>Neoptera</taxon>
        <taxon>Polyneoptera</taxon>
        <taxon>Dictyoptera</taxon>
        <taxon>Blattodea</taxon>
        <taxon>Blattoidea</taxon>
        <taxon>Termitoidae</taxon>
        <taxon>Rhinotermitidae</taxon>
        <taxon>Coptotermes</taxon>
    </lineage>
</organism>
<dbReference type="GO" id="GO:0005856">
    <property type="term" value="C:cytoskeleton"/>
    <property type="evidence" value="ECO:0007669"/>
    <property type="project" value="TreeGrafter"/>
</dbReference>
<feature type="compositionally biased region" description="Basic and acidic residues" evidence="2">
    <location>
        <begin position="1089"/>
        <end position="1118"/>
    </location>
</feature>
<feature type="compositionally biased region" description="Polar residues" evidence="2">
    <location>
        <begin position="1350"/>
        <end position="1364"/>
    </location>
</feature>
<protein>
    <recommendedName>
        <fullName evidence="9">GBD/FH3 domain-containing protein</fullName>
    </recommendedName>
</protein>
<feature type="region of interest" description="Disordered" evidence="2">
    <location>
        <begin position="453"/>
        <end position="499"/>
    </location>
</feature>
<proteinExistence type="predicted"/>
<feature type="region of interest" description="Disordered" evidence="2">
    <location>
        <begin position="1640"/>
        <end position="1675"/>
    </location>
</feature>
<feature type="compositionally biased region" description="Low complexity" evidence="2">
    <location>
        <begin position="1365"/>
        <end position="1375"/>
    </location>
</feature>
<dbReference type="InterPro" id="IPR015425">
    <property type="entry name" value="FH2_Formin"/>
</dbReference>
<feature type="domain" description="GBD/FH3" evidence="5">
    <location>
        <begin position="1742"/>
        <end position="2113"/>
    </location>
</feature>
<dbReference type="Pfam" id="PF08151">
    <property type="entry name" value="FerI"/>
    <property type="match status" value="1"/>
</dbReference>
<keyword evidence="1" id="KW-0009">Actin-binding</keyword>
<feature type="compositionally biased region" description="Low complexity" evidence="2">
    <location>
        <begin position="150"/>
        <end position="167"/>
    </location>
</feature>
<feature type="compositionally biased region" description="Basic residues" evidence="2">
    <location>
        <begin position="2955"/>
        <end position="2971"/>
    </location>
</feature>
<feature type="domain" description="C2" evidence="3">
    <location>
        <begin position="3004"/>
        <end position="3126"/>
    </location>
</feature>
<feature type="region of interest" description="Disordered" evidence="2">
    <location>
        <begin position="525"/>
        <end position="713"/>
    </location>
</feature>
<feature type="compositionally biased region" description="Basic and acidic residues" evidence="2">
    <location>
        <begin position="603"/>
        <end position="615"/>
    </location>
</feature>
<evidence type="ECO:0000313" key="7">
    <source>
        <dbReference type="EMBL" id="GFG28236.1"/>
    </source>
</evidence>
<feature type="compositionally biased region" description="Basic and acidic residues" evidence="2">
    <location>
        <begin position="948"/>
        <end position="960"/>
    </location>
</feature>
<dbReference type="InterPro" id="IPR011989">
    <property type="entry name" value="ARM-like"/>
</dbReference>
<dbReference type="FunCoup" id="A0A6L2P7S3">
    <property type="interactions" value="222"/>
</dbReference>
<dbReference type="FunFam" id="1.25.10.10:FF:000056">
    <property type="entry name" value="FH1/FH2 domain-containing protein 3 isoform X1"/>
    <property type="match status" value="1"/>
</dbReference>
<feature type="compositionally biased region" description="Basic and acidic residues" evidence="2">
    <location>
        <begin position="1483"/>
        <end position="1494"/>
    </location>
</feature>
<dbReference type="InterPro" id="IPR000008">
    <property type="entry name" value="C2_dom"/>
</dbReference>
<feature type="compositionally biased region" description="Polar residues" evidence="2">
    <location>
        <begin position="462"/>
        <end position="481"/>
    </location>
</feature>
<feature type="compositionally biased region" description="Low complexity" evidence="2">
    <location>
        <begin position="649"/>
        <end position="682"/>
    </location>
</feature>
<feature type="region of interest" description="Disordered" evidence="2">
    <location>
        <begin position="2391"/>
        <end position="2423"/>
    </location>
</feature>
<dbReference type="InterPro" id="IPR014768">
    <property type="entry name" value="GBD/FH3_dom"/>
</dbReference>
<dbReference type="GO" id="GO:0030866">
    <property type="term" value="P:cortical actin cytoskeleton organization"/>
    <property type="evidence" value="ECO:0007669"/>
    <property type="project" value="TreeGrafter"/>
</dbReference>
<dbReference type="SMART" id="SM00239">
    <property type="entry name" value="C2"/>
    <property type="match status" value="3"/>
</dbReference>
<dbReference type="InterPro" id="IPR037720">
    <property type="entry name" value="C2B_Ferlin"/>
</dbReference>
<dbReference type="Proteomes" id="UP000502823">
    <property type="component" value="Unassembled WGS sequence"/>
</dbReference>
<dbReference type="SUPFAM" id="SSF48371">
    <property type="entry name" value="ARM repeat"/>
    <property type="match status" value="1"/>
</dbReference>
<feature type="compositionally biased region" description="Polar residues" evidence="2">
    <location>
        <begin position="865"/>
        <end position="891"/>
    </location>
</feature>
<evidence type="ECO:0000256" key="2">
    <source>
        <dbReference type="SAM" id="MobiDB-lite"/>
    </source>
</evidence>
<evidence type="ECO:0000256" key="1">
    <source>
        <dbReference type="ARBA" id="ARBA00023203"/>
    </source>
</evidence>
<dbReference type="Gene3D" id="1.25.10.10">
    <property type="entry name" value="Leucine-rich Repeat Variant"/>
    <property type="match status" value="1"/>
</dbReference>
<feature type="compositionally biased region" description="Polar residues" evidence="2">
    <location>
        <begin position="992"/>
        <end position="1018"/>
    </location>
</feature>
<feature type="compositionally biased region" description="Polar residues" evidence="2">
    <location>
        <begin position="408"/>
        <end position="419"/>
    </location>
</feature>
<dbReference type="InterPro" id="IPR012968">
    <property type="entry name" value="FerIin_dom"/>
</dbReference>
<feature type="domain" description="DAD" evidence="4">
    <location>
        <begin position="2929"/>
        <end position="2961"/>
    </location>
</feature>
<feature type="region of interest" description="Disordered" evidence="2">
    <location>
        <begin position="2941"/>
        <end position="2982"/>
    </location>
</feature>
<feature type="compositionally biased region" description="Low complexity" evidence="2">
    <location>
        <begin position="195"/>
        <end position="212"/>
    </location>
</feature>
<feature type="compositionally biased region" description="Low complexity" evidence="2">
    <location>
        <begin position="892"/>
        <end position="913"/>
    </location>
</feature>
<feature type="region of interest" description="Disordered" evidence="2">
    <location>
        <begin position="2249"/>
        <end position="2272"/>
    </location>
</feature>
<feature type="region of interest" description="Disordered" evidence="2">
    <location>
        <begin position="2030"/>
        <end position="2147"/>
    </location>
</feature>
<feature type="region of interest" description="Disordered" evidence="2">
    <location>
        <begin position="1"/>
        <end position="260"/>
    </location>
</feature>
<feature type="compositionally biased region" description="Polar residues" evidence="2">
    <location>
        <begin position="639"/>
        <end position="648"/>
    </location>
</feature>
<feature type="domain" description="FH2" evidence="6">
    <location>
        <begin position="2471"/>
        <end position="2864"/>
    </location>
</feature>
<feature type="region of interest" description="Disordered" evidence="2">
    <location>
        <begin position="728"/>
        <end position="816"/>
    </location>
</feature>
<feature type="compositionally biased region" description="Low complexity" evidence="2">
    <location>
        <begin position="963"/>
        <end position="980"/>
    </location>
</feature>
<dbReference type="PROSITE" id="PS50004">
    <property type="entry name" value="C2"/>
    <property type="match status" value="3"/>
</dbReference>
<evidence type="ECO:0000259" key="6">
    <source>
        <dbReference type="PROSITE" id="PS51444"/>
    </source>
</evidence>
<dbReference type="InParanoid" id="A0A6L2P7S3"/>
<feature type="domain" description="C2" evidence="3">
    <location>
        <begin position="3169"/>
        <end position="3293"/>
    </location>
</feature>
<dbReference type="Gene3D" id="2.60.40.150">
    <property type="entry name" value="C2 domain"/>
    <property type="match status" value="3"/>
</dbReference>
<feature type="region of interest" description="Disordered" evidence="2">
    <location>
        <begin position="2453"/>
        <end position="2476"/>
    </location>
</feature>
<reference evidence="8" key="1">
    <citation type="submission" date="2020-01" db="EMBL/GenBank/DDBJ databases">
        <title>Draft genome sequence of the Termite Coptotermes fromosanus.</title>
        <authorList>
            <person name="Itakura S."/>
            <person name="Yosikawa Y."/>
            <person name="Umezawa K."/>
        </authorList>
    </citation>
    <scope>NUCLEOTIDE SEQUENCE [LARGE SCALE GENOMIC DNA]</scope>
</reference>
<feature type="compositionally biased region" description="Basic and acidic residues" evidence="2">
    <location>
        <begin position="1282"/>
        <end position="1295"/>
    </location>
</feature>
<dbReference type="InterPro" id="IPR037723">
    <property type="entry name" value="C2D_Ferlin"/>
</dbReference>
<feature type="compositionally biased region" description="Basic and acidic residues" evidence="2">
    <location>
        <begin position="2030"/>
        <end position="2045"/>
    </location>
</feature>
<feature type="compositionally biased region" description="Polar residues" evidence="2">
    <location>
        <begin position="1330"/>
        <end position="1340"/>
    </location>
</feature>
<feature type="compositionally biased region" description="Basic and acidic residues" evidence="2">
    <location>
        <begin position="248"/>
        <end position="260"/>
    </location>
</feature>
<dbReference type="InterPro" id="IPR035892">
    <property type="entry name" value="C2_domain_sf"/>
</dbReference>
<feature type="compositionally biased region" description="Polar residues" evidence="2">
    <location>
        <begin position="2453"/>
        <end position="2465"/>
    </location>
</feature>
<feature type="region of interest" description="Disordered" evidence="2">
    <location>
        <begin position="1221"/>
        <end position="1295"/>
    </location>
</feature>
<feature type="compositionally biased region" description="Polar residues" evidence="2">
    <location>
        <begin position="589"/>
        <end position="598"/>
    </location>
</feature>
<feature type="compositionally biased region" description="Basic and acidic residues" evidence="2">
    <location>
        <begin position="544"/>
        <end position="554"/>
    </location>
</feature>
<name>A0A6L2P7S3_COPFO</name>
<dbReference type="Pfam" id="PF24959">
    <property type="entry name" value="FH3_FHOD1-3"/>
    <property type="match status" value="1"/>
</dbReference>
<evidence type="ECO:0000313" key="8">
    <source>
        <dbReference type="Proteomes" id="UP000502823"/>
    </source>
</evidence>
<feature type="compositionally biased region" description="Pro residues" evidence="2">
    <location>
        <begin position="2398"/>
        <end position="2412"/>
    </location>
</feature>
<feature type="compositionally biased region" description="Low complexity" evidence="2">
    <location>
        <begin position="2941"/>
        <end position="2951"/>
    </location>
</feature>
<dbReference type="SMART" id="SM01202">
    <property type="entry name" value="FerI"/>
    <property type="match status" value="1"/>
</dbReference>
<dbReference type="SMART" id="SM01201">
    <property type="entry name" value="FerB"/>
    <property type="match status" value="1"/>
</dbReference>
<accession>A0A6L2P7S3</accession>
<feature type="region of interest" description="Disordered" evidence="2">
    <location>
        <begin position="1535"/>
        <end position="1620"/>
    </location>
</feature>
<feature type="region of interest" description="Disordered" evidence="2">
    <location>
        <begin position="847"/>
        <end position="1048"/>
    </location>
</feature>
<feature type="compositionally biased region" description="Low complexity" evidence="2">
    <location>
        <begin position="130"/>
        <end position="140"/>
    </location>
</feature>
<feature type="compositionally biased region" description="Basic and acidic residues" evidence="2">
    <location>
        <begin position="68"/>
        <end position="86"/>
    </location>
</feature>
<feature type="compositionally biased region" description="Polar residues" evidence="2">
    <location>
        <begin position="748"/>
        <end position="788"/>
    </location>
</feature>
<dbReference type="Pfam" id="PF00168">
    <property type="entry name" value="C2"/>
    <property type="match status" value="3"/>
</dbReference>
<dbReference type="GO" id="GO:0005737">
    <property type="term" value="C:cytoplasm"/>
    <property type="evidence" value="ECO:0007669"/>
    <property type="project" value="TreeGrafter"/>
</dbReference>
<dbReference type="InterPro" id="IPR012561">
    <property type="entry name" value="Ferlin_B-domain"/>
</dbReference>
<feature type="non-terminal residue" evidence="7">
    <location>
        <position position="4053"/>
    </location>
</feature>
<dbReference type="EMBL" id="BLKM01003281">
    <property type="protein sequence ID" value="GFG28236.1"/>
    <property type="molecule type" value="Genomic_DNA"/>
</dbReference>
<dbReference type="CDD" id="cd04017">
    <property type="entry name" value="C2D_Ferlin"/>
    <property type="match status" value="1"/>
</dbReference>
<feature type="compositionally biased region" description="Polar residues" evidence="2">
    <location>
        <begin position="2183"/>
        <end position="2200"/>
    </location>
</feature>
<dbReference type="PROSITE" id="PS51231">
    <property type="entry name" value="DAD"/>
    <property type="match status" value="1"/>
</dbReference>
<evidence type="ECO:0000259" key="4">
    <source>
        <dbReference type="PROSITE" id="PS51231"/>
    </source>
</evidence>
<feature type="region of interest" description="Disordered" evidence="2">
    <location>
        <begin position="1739"/>
        <end position="1765"/>
    </location>
</feature>
<dbReference type="CDD" id="cd04011">
    <property type="entry name" value="C2B_Ferlin"/>
    <property type="match status" value="1"/>
</dbReference>
<feature type="compositionally biased region" description="Low complexity" evidence="2">
    <location>
        <begin position="1"/>
        <end position="26"/>
    </location>
</feature>
<feature type="compositionally biased region" description="Polar residues" evidence="2">
    <location>
        <begin position="371"/>
        <end position="398"/>
    </location>
</feature>
<dbReference type="InterPro" id="IPR042201">
    <property type="entry name" value="FH2_Formin_sf"/>
</dbReference>
<feature type="compositionally biased region" description="Basic and acidic residues" evidence="2">
    <location>
        <begin position="43"/>
        <end position="60"/>
    </location>
</feature>
<dbReference type="Gene3D" id="1.20.58.2220">
    <property type="entry name" value="Formin, FH2 domain"/>
    <property type="match status" value="1"/>
</dbReference>
<dbReference type="SUPFAM" id="SSF49562">
    <property type="entry name" value="C2 domain (Calcium/lipid-binding domain, CaLB)"/>
    <property type="match status" value="4"/>
</dbReference>
<dbReference type="InterPro" id="IPR014767">
    <property type="entry name" value="DAD_dom"/>
</dbReference>
<gene>
    <name evidence="7" type="ORF">Cfor_07874</name>
</gene>